<feature type="compositionally biased region" description="Polar residues" evidence="9">
    <location>
        <begin position="37"/>
        <end position="48"/>
    </location>
</feature>
<dbReference type="GO" id="GO:0035914">
    <property type="term" value="P:skeletal muscle cell differentiation"/>
    <property type="evidence" value="ECO:0007669"/>
    <property type="project" value="Ensembl"/>
</dbReference>
<dbReference type="Pfam" id="PF01586">
    <property type="entry name" value="Basic"/>
    <property type="match status" value="1"/>
</dbReference>
<dbReference type="Pfam" id="PF00010">
    <property type="entry name" value="HLH"/>
    <property type="match status" value="1"/>
</dbReference>
<evidence type="ECO:0000313" key="12">
    <source>
        <dbReference type="Proteomes" id="UP000694559"/>
    </source>
</evidence>
<feature type="domain" description="BHLH" evidence="10">
    <location>
        <begin position="103"/>
        <end position="154"/>
    </location>
</feature>
<feature type="region of interest" description="Disordered" evidence="9">
    <location>
        <begin position="187"/>
        <end position="213"/>
    </location>
</feature>
<evidence type="ECO:0000256" key="5">
    <source>
        <dbReference type="ARBA" id="ARBA00023125"/>
    </source>
</evidence>
<evidence type="ECO:0000256" key="6">
    <source>
        <dbReference type="ARBA" id="ARBA00023242"/>
    </source>
</evidence>
<dbReference type="GO" id="GO:0005829">
    <property type="term" value="C:cytosol"/>
    <property type="evidence" value="ECO:0007669"/>
    <property type="project" value="Ensembl"/>
</dbReference>
<dbReference type="PANTHER" id="PTHR11534:SF4">
    <property type="entry name" value="MYOGENIC FACTOR 6"/>
    <property type="match status" value="1"/>
</dbReference>
<evidence type="ECO:0000256" key="8">
    <source>
        <dbReference type="SAM" id="Coils"/>
    </source>
</evidence>
<reference evidence="11" key="1">
    <citation type="submission" date="2025-08" db="UniProtKB">
        <authorList>
            <consortium name="Ensembl"/>
        </authorList>
    </citation>
    <scope>IDENTIFICATION</scope>
</reference>
<dbReference type="AlphaFoldDB" id="A0A8C7E1M1"/>
<dbReference type="GO" id="GO:0000978">
    <property type="term" value="F:RNA polymerase II cis-regulatory region sequence-specific DNA binding"/>
    <property type="evidence" value="ECO:0007669"/>
    <property type="project" value="TreeGrafter"/>
</dbReference>
<dbReference type="GO" id="GO:0048743">
    <property type="term" value="P:positive regulation of skeletal muscle fiber development"/>
    <property type="evidence" value="ECO:0007669"/>
    <property type="project" value="TreeGrafter"/>
</dbReference>
<dbReference type="InterPro" id="IPR011598">
    <property type="entry name" value="bHLH_dom"/>
</dbReference>
<dbReference type="OrthoDB" id="10049614at2759"/>
<name>A0A8C7E1M1_NAJNA</name>
<dbReference type="GO" id="GO:0001756">
    <property type="term" value="P:somitogenesis"/>
    <property type="evidence" value="ECO:0007669"/>
    <property type="project" value="Ensembl"/>
</dbReference>
<organism evidence="11 12">
    <name type="scientific">Naja naja</name>
    <name type="common">Indian cobra</name>
    <dbReference type="NCBI Taxonomy" id="35670"/>
    <lineage>
        <taxon>Eukaryota</taxon>
        <taxon>Metazoa</taxon>
        <taxon>Chordata</taxon>
        <taxon>Craniata</taxon>
        <taxon>Vertebrata</taxon>
        <taxon>Euteleostomi</taxon>
        <taxon>Lepidosauria</taxon>
        <taxon>Squamata</taxon>
        <taxon>Bifurcata</taxon>
        <taxon>Unidentata</taxon>
        <taxon>Episquamata</taxon>
        <taxon>Toxicofera</taxon>
        <taxon>Serpentes</taxon>
        <taxon>Colubroidea</taxon>
        <taxon>Elapidae</taxon>
        <taxon>Elapinae</taxon>
        <taxon>Naja</taxon>
    </lineage>
</organism>
<keyword evidence="4" id="KW-0221">Differentiation</keyword>
<evidence type="ECO:0000259" key="10">
    <source>
        <dbReference type="PROSITE" id="PS50888"/>
    </source>
</evidence>
<dbReference type="InterPro" id="IPR036638">
    <property type="entry name" value="HLH_DNA-bd_sf"/>
</dbReference>
<dbReference type="GeneTree" id="ENSGT00950000182959"/>
<keyword evidence="2" id="KW-0217">Developmental protein</keyword>
<dbReference type="OMA" id="SPCQDQI"/>
<dbReference type="GO" id="GO:0001228">
    <property type="term" value="F:DNA-binding transcription activator activity, RNA polymerase II-specific"/>
    <property type="evidence" value="ECO:0007669"/>
    <property type="project" value="Ensembl"/>
</dbReference>
<dbReference type="SMART" id="SM00520">
    <property type="entry name" value="BASIC"/>
    <property type="match status" value="1"/>
</dbReference>
<evidence type="ECO:0000256" key="7">
    <source>
        <dbReference type="ARBA" id="ARBA00039263"/>
    </source>
</evidence>
<proteinExistence type="predicted"/>
<dbReference type="GO" id="GO:0060415">
    <property type="term" value="P:muscle tissue morphogenesis"/>
    <property type="evidence" value="ECO:0007669"/>
    <property type="project" value="Ensembl"/>
</dbReference>
<keyword evidence="5" id="KW-0238">DNA-binding</keyword>
<dbReference type="PANTHER" id="PTHR11534">
    <property type="entry name" value="MYOGENIC FACTOR"/>
    <property type="match status" value="1"/>
</dbReference>
<feature type="coiled-coil region" evidence="8">
    <location>
        <begin position="144"/>
        <end position="171"/>
    </location>
</feature>
<dbReference type="GO" id="GO:0045892">
    <property type="term" value="P:negative regulation of DNA-templated transcription"/>
    <property type="evidence" value="ECO:0007669"/>
    <property type="project" value="Ensembl"/>
</dbReference>
<dbReference type="GO" id="GO:0072686">
    <property type="term" value="C:mitotic spindle"/>
    <property type="evidence" value="ECO:0007669"/>
    <property type="project" value="Ensembl"/>
</dbReference>
<keyword evidence="8" id="KW-0175">Coiled coil</keyword>
<dbReference type="GO" id="GO:0045663">
    <property type="term" value="P:positive regulation of myoblast differentiation"/>
    <property type="evidence" value="ECO:0007669"/>
    <property type="project" value="TreeGrafter"/>
</dbReference>
<keyword evidence="3" id="KW-0517">Myogenesis</keyword>
<protein>
    <recommendedName>
        <fullName evidence="7">Myogenic factor 6</fullName>
    </recommendedName>
</protein>
<dbReference type="Ensembl" id="ENSNNAT00000017841.1">
    <property type="protein sequence ID" value="ENSNNAP00000016997.1"/>
    <property type="gene ID" value="ENSNNAG00000011423.1"/>
</dbReference>
<feature type="compositionally biased region" description="Gly residues" evidence="9">
    <location>
        <begin position="55"/>
        <end position="65"/>
    </location>
</feature>
<dbReference type="InterPro" id="IPR039704">
    <property type="entry name" value="Myogenic_factor"/>
</dbReference>
<dbReference type="SMART" id="SM00353">
    <property type="entry name" value="HLH"/>
    <property type="match status" value="1"/>
</dbReference>
<comment type="subcellular location">
    <subcellularLocation>
        <location evidence="1">Nucleus</location>
    </subcellularLocation>
</comment>
<evidence type="ECO:0000256" key="4">
    <source>
        <dbReference type="ARBA" id="ARBA00022782"/>
    </source>
</evidence>
<keyword evidence="6" id="KW-0539">Nucleus</keyword>
<dbReference type="GO" id="GO:0005654">
    <property type="term" value="C:nucleoplasm"/>
    <property type="evidence" value="ECO:0007669"/>
    <property type="project" value="Ensembl"/>
</dbReference>
<evidence type="ECO:0000313" key="11">
    <source>
        <dbReference type="Ensembl" id="ENSNNAP00000016997.1"/>
    </source>
</evidence>
<accession>A0A8C7E1M1</accession>
<gene>
    <name evidence="11" type="primary">MYF6</name>
</gene>
<feature type="region of interest" description="Disordered" evidence="9">
    <location>
        <begin position="33"/>
        <end position="69"/>
    </location>
</feature>
<keyword evidence="12" id="KW-1185">Reference proteome</keyword>
<evidence type="ECO:0000256" key="9">
    <source>
        <dbReference type="SAM" id="MobiDB-lite"/>
    </source>
</evidence>
<dbReference type="Proteomes" id="UP000694559">
    <property type="component" value="Unplaced"/>
</dbReference>
<sequence length="242" mass="26264">IMMDLFEPGSYFFYLDGENGALQSLDMAEGSPLYPGSDSTLSPSSCQDQLAPEHCGGGAGAGGDSSGEEQHVLAPPGFQPLHCPGQCLIWACKTCKKKAAPTDRRKAATLRERRRLKKINEAFEALKRRTVANPNQRLPKVEILRSAISYIERLQELLQRLDQQDKGQELLLPMATPDYLSTCSSAWPSGSDHSRTLPISAKEGGTPVDSSASSSLRCLSSIVNSISSEDRKVPNGEEVVEK</sequence>
<dbReference type="GO" id="GO:0046983">
    <property type="term" value="F:protein dimerization activity"/>
    <property type="evidence" value="ECO:0007669"/>
    <property type="project" value="InterPro"/>
</dbReference>
<dbReference type="InterPro" id="IPR002546">
    <property type="entry name" value="MyoD_N"/>
</dbReference>
<dbReference type="PROSITE" id="PS50888">
    <property type="entry name" value="BHLH"/>
    <property type="match status" value="1"/>
</dbReference>
<evidence type="ECO:0000256" key="1">
    <source>
        <dbReference type="ARBA" id="ARBA00004123"/>
    </source>
</evidence>
<dbReference type="Gene3D" id="4.10.280.10">
    <property type="entry name" value="Helix-loop-helix DNA-binding domain"/>
    <property type="match status" value="1"/>
</dbReference>
<evidence type="ECO:0000256" key="2">
    <source>
        <dbReference type="ARBA" id="ARBA00022473"/>
    </source>
</evidence>
<dbReference type="FunFam" id="4.10.280.10:FF:000005">
    <property type="entry name" value="Myogenic factor"/>
    <property type="match status" value="1"/>
</dbReference>
<dbReference type="SUPFAM" id="SSF47459">
    <property type="entry name" value="HLH, helix-loop-helix DNA-binding domain"/>
    <property type="match status" value="1"/>
</dbReference>
<reference evidence="11" key="2">
    <citation type="submission" date="2025-09" db="UniProtKB">
        <authorList>
            <consortium name="Ensembl"/>
        </authorList>
    </citation>
    <scope>IDENTIFICATION</scope>
</reference>
<evidence type="ECO:0000256" key="3">
    <source>
        <dbReference type="ARBA" id="ARBA00022541"/>
    </source>
</evidence>